<keyword evidence="5" id="KW-1133">Transmembrane helix</keyword>
<dbReference type="PANTHER" id="PTHR12035">
    <property type="entry name" value="SIALIC ACID BINDING IMMUNOGLOBULIN-LIKE LECTIN"/>
    <property type="match status" value="1"/>
</dbReference>
<evidence type="ECO:0000256" key="5">
    <source>
        <dbReference type="ARBA" id="ARBA00022989"/>
    </source>
</evidence>
<dbReference type="SUPFAM" id="SSF48726">
    <property type="entry name" value="Immunoglobulin"/>
    <property type="match status" value="3"/>
</dbReference>
<proteinExistence type="inferred from homology"/>
<keyword evidence="6" id="KW-0472">Membrane</keyword>
<reference evidence="10" key="2">
    <citation type="submission" date="2025-09" db="UniProtKB">
        <authorList>
            <consortium name="Ensembl"/>
        </authorList>
    </citation>
    <scope>IDENTIFICATION</scope>
</reference>
<evidence type="ECO:0000256" key="7">
    <source>
        <dbReference type="ARBA" id="ARBA00038361"/>
    </source>
</evidence>
<organism evidence="10 11">
    <name type="scientific">Terrapene triunguis</name>
    <name type="common">Three-toed box turtle</name>
    <dbReference type="NCBI Taxonomy" id="2587831"/>
    <lineage>
        <taxon>Eukaryota</taxon>
        <taxon>Metazoa</taxon>
        <taxon>Chordata</taxon>
        <taxon>Craniata</taxon>
        <taxon>Vertebrata</taxon>
        <taxon>Euteleostomi</taxon>
        <taxon>Archelosauria</taxon>
        <taxon>Testudinata</taxon>
        <taxon>Testudines</taxon>
        <taxon>Cryptodira</taxon>
        <taxon>Durocryptodira</taxon>
        <taxon>Testudinoidea</taxon>
        <taxon>Emydidae</taxon>
        <taxon>Terrapene</taxon>
    </lineage>
</organism>
<evidence type="ECO:0000256" key="8">
    <source>
        <dbReference type="SAM" id="MobiDB-lite"/>
    </source>
</evidence>
<dbReference type="SMART" id="SM00408">
    <property type="entry name" value="IGc2"/>
    <property type="match status" value="2"/>
</dbReference>
<dbReference type="InterPro" id="IPR003598">
    <property type="entry name" value="Ig_sub2"/>
</dbReference>
<dbReference type="GO" id="GO:0005886">
    <property type="term" value="C:plasma membrane"/>
    <property type="evidence" value="ECO:0007669"/>
    <property type="project" value="TreeGrafter"/>
</dbReference>
<comment type="subcellular location">
    <subcellularLocation>
        <location evidence="1">Membrane</location>
        <topology evidence="1">Single-pass type I membrane protein</topology>
    </subcellularLocation>
</comment>
<dbReference type="AlphaFoldDB" id="A0A674JEU9"/>
<feature type="region of interest" description="Disordered" evidence="8">
    <location>
        <begin position="547"/>
        <end position="572"/>
    </location>
</feature>
<keyword evidence="4" id="KW-0130">Cell adhesion</keyword>
<keyword evidence="11" id="KW-1185">Reference proteome</keyword>
<dbReference type="InterPro" id="IPR003599">
    <property type="entry name" value="Ig_sub"/>
</dbReference>
<dbReference type="Pfam" id="PF07686">
    <property type="entry name" value="V-set"/>
    <property type="match status" value="1"/>
</dbReference>
<dbReference type="PANTHER" id="PTHR12035:SF125">
    <property type="entry name" value="SIALIC ACID-BINDING IG-LIKE LECTIN 5"/>
    <property type="match status" value="1"/>
</dbReference>
<dbReference type="InterPro" id="IPR013106">
    <property type="entry name" value="Ig_V-set"/>
</dbReference>
<dbReference type="InterPro" id="IPR013783">
    <property type="entry name" value="Ig-like_fold"/>
</dbReference>
<evidence type="ECO:0000313" key="10">
    <source>
        <dbReference type="Ensembl" id="ENSTMTP00000020356.1"/>
    </source>
</evidence>
<comment type="similarity">
    <text evidence="7">Belongs to the immunoglobulin superfamily. SIGLEC (sialic acid binding Ig-like lectin) family.</text>
</comment>
<evidence type="ECO:0000256" key="3">
    <source>
        <dbReference type="ARBA" id="ARBA00022734"/>
    </source>
</evidence>
<evidence type="ECO:0000259" key="9">
    <source>
        <dbReference type="PROSITE" id="PS50835"/>
    </source>
</evidence>
<evidence type="ECO:0000313" key="11">
    <source>
        <dbReference type="Proteomes" id="UP000472274"/>
    </source>
</evidence>
<feature type="domain" description="Ig-like" evidence="9">
    <location>
        <begin position="169"/>
        <end position="255"/>
    </location>
</feature>
<dbReference type="Proteomes" id="UP000472274">
    <property type="component" value="Unplaced"/>
</dbReference>
<feature type="domain" description="Ig-like" evidence="9">
    <location>
        <begin position="274"/>
        <end position="364"/>
    </location>
</feature>
<name>A0A674JEU9_9SAUR</name>
<dbReference type="InterPro" id="IPR007110">
    <property type="entry name" value="Ig-like_dom"/>
</dbReference>
<dbReference type="InterPro" id="IPR051036">
    <property type="entry name" value="SIGLEC"/>
</dbReference>
<keyword evidence="2" id="KW-0812">Transmembrane</keyword>
<accession>A0A674JEU9</accession>
<evidence type="ECO:0000256" key="1">
    <source>
        <dbReference type="ARBA" id="ARBA00004479"/>
    </source>
</evidence>
<dbReference type="InterPro" id="IPR036179">
    <property type="entry name" value="Ig-like_dom_sf"/>
</dbReference>
<evidence type="ECO:0000256" key="6">
    <source>
        <dbReference type="ARBA" id="ARBA00023136"/>
    </source>
</evidence>
<evidence type="ECO:0000256" key="2">
    <source>
        <dbReference type="ARBA" id="ARBA00022692"/>
    </source>
</evidence>
<dbReference type="Pfam" id="PF13927">
    <property type="entry name" value="Ig_3"/>
    <property type="match status" value="2"/>
</dbReference>
<dbReference type="GO" id="GO:0033691">
    <property type="term" value="F:sialic acid binding"/>
    <property type="evidence" value="ECO:0007669"/>
    <property type="project" value="TreeGrafter"/>
</dbReference>
<dbReference type="Ensembl" id="ENSTMTT00000021065.1">
    <property type="protein sequence ID" value="ENSTMTP00000020356.1"/>
    <property type="gene ID" value="ENSTMTG00000014888.1"/>
</dbReference>
<evidence type="ECO:0000256" key="4">
    <source>
        <dbReference type="ARBA" id="ARBA00022889"/>
    </source>
</evidence>
<dbReference type="GO" id="GO:0030246">
    <property type="term" value="F:carbohydrate binding"/>
    <property type="evidence" value="ECO:0007669"/>
    <property type="project" value="UniProtKB-KW"/>
</dbReference>
<reference evidence="10" key="1">
    <citation type="submission" date="2025-08" db="UniProtKB">
        <authorList>
            <consortium name="Ensembl"/>
        </authorList>
    </citation>
    <scope>IDENTIFICATION</scope>
</reference>
<dbReference type="GO" id="GO:0007155">
    <property type="term" value="P:cell adhesion"/>
    <property type="evidence" value="ECO:0007669"/>
    <property type="project" value="UniProtKB-KW"/>
</dbReference>
<dbReference type="PROSITE" id="PS50835">
    <property type="entry name" value="IG_LIKE"/>
    <property type="match status" value="2"/>
</dbReference>
<dbReference type="GeneTree" id="ENSGT01150000286907"/>
<protein>
    <recommendedName>
        <fullName evidence="9">Ig-like domain-containing protein</fullName>
    </recommendedName>
</protein>
<keyword evidence="3" id="KW-0430">Lectin</keyword>
<dbReference type="Gene3D" id="2.60.40.10">
    <property type="entry name" value="Immunoglobulins"/>
    <property type="match status" value="3"/>
</dbReference>
<sequence>MVPQSVSVQEGLCVLVPCTFTYPASYDTYGSWARLFRYWYKDTAFVGQNPPVASSNPSQRVSQQTKGRFRLAENPVRGDCSLQISDAQRTDAGRYFLRVEGDFSYNYRTRTDGTDLTSVLRFTPTPGDDGKELVCTVTYRPRWEPSTRRTVQLRWGISAWIKPTCSSLPELEVLGAEGDIVSLVTQEGDSLTLRCEAGSRTEVTLSWARVNGSLSPSQGGAGYLELLNLSPGDVGDYRCWAKNSYGWASRALRVHVQSPVRTLQITVSRANRNPGTLVANGSQLIAQEGDSLRFLCSLASSPPAVLGWVRGGQAVEGARPPGENHLRLELPNVTAEDGGLYRCWAQNEERLPDTGFLSLTINLSLSPLLSPDSPRPGTGLNSSCQRQGPSVNCSCSLRSHPAPRLQWQVDGEPLAGNCSRGALQVSSWAQGDEAVSTLSWTGSGDRGPRIFCLGSNPHGSYAPLHFDFSPLQRGETLGLPSSVPSSEMGMGMGREPGFLGSLPSPGRRVGSGSWRQGSWEPGLLGSFPAMLRAVFFCRYHPDLSPHRLRGREPVPPNAEAGEMANRSQAEHTADEASLIYSNVPTMPMVRTWGKRGTKPICPSHPISAPPPFLLHPLAFPPP</sequence>
<dbReference type="SMART" id="SM00409">
    <property type="entry name" value="IG"/>
    <property type="match status" value="3"/>
</dbReference>